<comment type="caution">
    <text evidence="2">The sequence shown here is derived from an EMBL/GenBank/DDBJ whole genome shotgun (WGS) entry which is preliminary data.</text>
</comment>
<organism evidence="2 3">
    <name type="scientific">Apiospora kogelbergensis</name>
    <dbReference type="NCBI Taxonomy" id="1337665"/>
    <lineage>
        <taxon>Eukaryota</taxon>
        <taxon>Fungi</taxon>
        <taxon>Dikarya</taxon>
        <taxon>Ascomycota</taxon>
        <taxon>Pezizomycotina</taxon>
        <taxon>Sordariomycetes</taxon>
        <taxon>Xylariomycetidae</taxon>
        <taxon>Amphisphaeriales</taxon>
        <taxon>Apiosporaceae</taxon>
        <taxon>Apiospora</taxon>
    </lineage>
</organism>
<name>A0AAW0QDL7_9PEZI</name>
<evidence type="ECO:0000256" key="1">
    <source>
        <dbReference type="SAM" id="MobiDB-lite"/>
    </source>
</evidence>
<keyword evidence="3" id="KW-1185">Reference proteome</keyword>
<dbReference type="Proteomes" id="UP001392437">
    <property type="component" value="Unassembled WGS sequence"/>
</dbReference>
<evidence type="ECO:0000313" key="3">
    <source>
        <dbReference type="Proteomes" id="UP001392437"/>
    </source>
</evidence>
<dbReference type="AlphaFoldDB" id="A0AAW0QDL7"/>
<feature type="region of interest" description="Disordered" evidence="1">
    <location>
        <begin position="41"/>
        <end position="62"/>
    </location>
</feature>
<sequence>MPNDHKVTLVWTISEPPYKKLRPVTYKPSSGGAVPQLLQCEWRPGGSGSPHSDAERRGQGEAGELHSCSELVLLGESKIPKLSQDNYDEDLPNNRQAATAAAAEAVRENGQSSTASHVVEYGTAAGTTSQGENRFLGLIQGWQHRRASGYYLLTDACGDVITEYQEARHVRLAGCNVTDCTVELLDREADDIMISKKMTSSSSSSTWCNVPVTQSADPITSLMGHLRCLASL</sequence>
<proteinExistence type="predicted"/>
<reference evidence="2 3" key="1">
    <citation type="submission" date="2023-01" db="EMBL/GenBank/DDBJ databases">
        <title>Analysis of 21 Apiospora genomes using comparative genomics revels a genus with tremendous synthesis potential of carbohydrate active enzymes and secondary metabolites.</title>
        <authorList>
            <person name="Sorensen T."/>
        </authorList>
    </citation>
    <scope>NUCLEOTIDE SEQUENCE [LARGE SCALE GENOMIC DNA]</scope>
    <source>
        <strain evidence="2 3">CBS 117206</strain>
    </source>
</reference>
<accession>A0AAW0QDL7</accession>
<dbReference type="EMBL" id="JAQQWP010000009">
    <property type="protein sequence ID" value="KAK8100847.1"/>
    <property type="molecule type" value="Genomic_DNA"/>
</dbReference>
<protein>
    <submittedName>
        <fullName evidence="2">Uncharacterized protein</fullName>
    </submittedName>
</protein>
<evidence type="ECO:0000313" key="2">
    <source>
        <dbReference type="EMBL" id="KAK8100847.1"/>
    </source>
</evidence>
<gene>
    <name evidence="2" type="ORF">PG999_011221</name>
</gene>